<accession>A0A397T824</accession>
<dbReference type="EMBL" id="QKYT01000081">
    <property type="protein sequence ID" value="RIA94420.1"/>
    <property type="molecule type" value="Genomic_DNA"/>
</dbReference>
<comment type="caution">
    <text evidence="1">The sequence shown here is derived from an EMBL/GenBank/DDBJ whole genome shotgun (WGS) entry which is preliminary data.</text>
</comment>
<evidence type="ECO:0000313" key="2">
    <source>
        <dbReference type="Proteomes" id="UP000265703"/>
    </source>
</evidence>
<sequence>MFRTYSGNIRIYSVQNHNKTQNTNFTENVQNMHGNYLENIRKTNINTLHRKFYQFQ</sequence>
<organism evidence="1 2">
    <name type="scientific">Glomus cerebriforme</name>
    <dbReference type="NCBI Taxonomy" id="658196"/>
    <lineage>
        <taxon>Eukaryota</taxon>
        <taxon>Fungi</taxon>
        <taxon>Fungi incertae sedis</taxon>
        <taxon>Mucoromycota</taxon>
        <taxon>Glomeromycotina</taxon>
        <taxon>Glomeromycetes</taxon>
        <taxon>Glomerales</taxon>
        <taxon>Glomeraceae</taxon>
        <taxon>Glomus</taxon>
    </lineage>
</organism>
<proteinExistence type="predicted"/>
<dbReference type="AlphaFoldDB" id="A0A397T824"/>
<dbReference type="Proteomes" id="UP000265703">
    <property type="component" value="Unassembled WGS sequence"/>
</dbReference>
<keyword evidence="2" id="KW-1185">Reference proteome</keyword>
<gene>
    <name evidence="1" type="ORF">C1645_760185</name>
</gene>
<protein>
    <submittedName>
        <fullName evidence="1">Uncharacterized protein</fullName>
    </submittedName>
</protein>
<name>A0A397T824_9GLOM</name>
<reference evidence="1 2" key="1">
    <citation type="submission" date="2018-06" db="EMBL/GenBank/DDBJ databases">
        <title>Comparative genomics reveals the genomic features of Rhizophagus irregularis, R. cerebriforme, R. diaphanum and Gigaspora rosea, and their symbiotic lifestyle signature.</title>
        <authorList>
            <person name="Morin E."/>
            <person name="San Clemente H."/>
            <person name="Chen E.C.H."/>
            <person name="De La Providencia I."/>
            <person name="Hainaut M."/>
            <person name="Kuo A."/>
            <person name="Kohler A."/>
            <person name="Murat C."/>
            <person name="Tang N."/>
            <person name="Roy S."/>
            <person name="Loubradou J."/>
            <person name="Henrissat B."/>
            <person name="Grigoriev I.V."/>
            <person name="Corradi N."/>
            <person name="Roux C."/>
            <person name="Martin F.M."/>
        </authorList>
    </citation>
    <scope>NUCLEOTIDE SEQUENCE [LARGE SCALE GENOMIC DNA]</scope>
    <source>
        <strain evidence="1 2">DAOM 227022</strain>
    </source>
</reference>
<evidence type="ECO:0000313" key="1">
    <source>
        <dbReference type="EMBL" id="RIA94420.1"/>
    </source>
</evidence>